<feature type="region of interest" description="Disordered" evidence="1">
    <location>
        <begin position="186"/>
        <end position="241"/>
    </location>
</feature>
<protein>
    <submittedName>
        <fullName evidence="2">Uncharacterized protein</fullName>
    </submittedName>
</protein>
<feature type="compositionally biased region" description="Low complexity" evidence="1">
    <location>
        <begin position="62"/>
        <end position="75"/>
    </location>
</feature>
<dbReference type="AlphaFoldDB" id="A0A6J4MR23"/>
<feature type="region of interest" description="Disordered" evidence="1">
    <location>
        <begin position="1"/>
        <end position="20"/>
    </location>
</feature>
<reference evidence="2" key="1">
    <citation type="submission" date="2020-02" db="EMBL/GenBank/DDBJ databases">
        <authorList>
            <person name="Meier V. D."/>
        </authorList>
    </citation>
    <scope>NUCLEOTIDE SEQUENCE</scope>
    <source>
        <strain evidence="2">AVDCRST_MAG11</strain>
    </source>
</reference>
<feature type="compositionally biased region" description="Low complexity" evidence="1">
    <location>
        <begin position="1"/>
        <end position="15"/>
    </location>
</feature>
<organism evidence="2">
    <name type="scientific">uncultured Gemmatimonadaceae bacterium</name>
    <dbReference type="NCBI Taxonomy" id="246130"/>
    <lineage>
        <taxon>Bacteria</taxon>
        <taxon>Pseudomonadati</taxon>
        <taxon>Gemmatimonadota</taxon>
        <taxon>Gemmatimonadia</taxon>
        <taxon>Gemmatimonadales</taxon>
        <taxon>Gemmatimonadaceae</taxon>
        <taxon>environmental samples</taxon>
    </lineage>
</organism>
<gene>
    <name evidence="2" type="ORF">AVDCRST_MAG11-4197</name>
</gene>
<accession>A0A6J4MR23</accession>
<dbReference type="EMBL" id="CADCTU010000899">
    <property type="protein sequence ID" value="CAA9362196.1"/>
    <property type="molecule type" value="Genomic_DNA"/>
</dbReference>
<feature type="non-terminal residue" evidence="2">
    <location>
        <position position="1"/>
    </location>
</feature>
<proteinExistence type="predicted"/>
<evidence type="ECO:0000256" key="1">
    <source>
        <dbReference type="SAM" id="MobiDB-lite"/>
    </source>
</evidence>
<sequence length="241" mass="25222">DRGREAAAGAAGAAADRLHAHRPVARDAHHGRVHRGVRRAVGRHEGRVDLRLRAHRPRRPAVRAGAGDGAAARRGGVLGDHRRGAGDHGGREQGRARGRRPLGGVQHRAPVRAGLQPVRRHARQLPLLLRAEDDVHQVLAGVHHLPRRLRHARRAVRGGDAHPDRQDLPVPGGAVRAPLLGRARALAADARAAGEEDLPGRHGPAPPHRRPGGGRRGGDLGAPGAGAHGQRAAAGGAGRAL</sequence>
<evidence type="ECO:0000313" key="2">
    <source>
        <dbReference type="EMBL" id="CAA9362196.1"/>
    </source>
</evidence>
<feature type="non-terminal residue" evidence="2">
    <location>
        <position position="241"/>
    </location>
</feature>
<feature type="region of interest" description="Disordered" evidence="1">
    <location>
        <begin position="60"/>
        <end position="104"/>
    </location>
</feature>
<feature type="compositionally biased region" description="Basic and acidic residues" evidence="1">
    <location>
        <begin position="79"/>
        <end position="95"/>
    </location>
</feature>
<name>A0A6J4MR23_9BACT</name>